<evidence type="ECO:0000313" key="1">
    <source>
        <dbReference type="EMBL" id="GAI79672.1"/>
    </source>
</evidence>
<protein>
    <submittedName>
        <fullName evidence="1">Uncharacterized protein</fullName>
    </submittedName>
</protein>
<name>X1RG21_9ZZZZ</name>
<organism evidence="1">
    <name type="scientific">marine sediment metagenome</name>
    <dbReference type="NCBI Taxonomy" id="412755"/>
    <lineage>
        <taxon>unclassified sequences</taxon>
        <taxon>metagenomes</taxon>
        <taxon>ecological metagenomes</taxon>
    </lineage>
</organism>
<dbReference type="InterPro" id="IPR002837">
    <property type="entry name" value="DUF123"/>
</dbReference>
<comment type="caution">
    <text evidence="1">The sequence shown here is derived from an EMBL/GenBank/DDBJ whole genome shotgun (WGS) entry which is preliminary data.</text>
</comment>
<sequence length="102" mass="11459">MLQEQSSAFWHIDYILADENVSVEAVIVAETNEDMECNLNSYMKSIRGAKVPVTGFGASDCKKNCGSHLVHFPEIENVDWLVQKLVRHLQLSSGILSVNVFY</sequence>
<dbReference type="AlphaFoldDB" id="X1RG21"/>
<gene>
    <name evidence="1" type="ORF">S12H4_18876</name>
</gene>
<dbReference type="Pfam" id="PF01986">
    <property type="entry name" value="DUF123"/>
    <property type="match status" value="1"/>
</dbReference>
<reference evidence="1" key="1">
    <citation type="journal article" date="2014" name="Front. Microbiol.">
        <title>High frequency of phylogenetically diverse reductive dehalogenase-homologous genes in deep subseafloor sedimentary metagenomes.</title>
        <authorList>
            <person name="Kawai M."/>
            <person name="Futagami T."/>
            <person name="Toyoda A."/>
            <person name="Takaki Y."/>
            <person name="Nishi S."/>
            <person name="Hori S."/>
            <person name="Arai W."/>
            <person name="Tsubouchi T."/>
            <person name="Morono Y."/>
            <person name="Uchiyama I."/>
            <person name="Ito T."/>
            <person name="Fujiyama A."/>
            <person name="Inagaki F."/>
            <person name="Takami H."/>
        </authorList>
    </citation>
    <scope>NUCLEOTIDE SEQUENCE</scope>
    <source>
        <strain evidence="1">Expedition CK06-06</strain>
    </source>
</reference>
<dbReference type="PANTHER" id="PTHR37460:SF1">
    <property type="entry name" value="ENDONUCLEASE III"/>
    <property type="match status" value="1"/>
</dbReference>
<accession>X1RG21</accession>
<proteinExistence type="predicted"/>
<dbReference type="PANTHER" id="PTHR37460">
    <property type="entry name" value="ENDONUCLEASE III"/>
    <property type="match status" value="1"/>
</dbReference>
<dbReference type="EMBL" id="BARW01009373">
    <property type="protein sequence ID" value="GAI79672.1"/>
    <property type="molecule type" value="Genomic_DNA"/>
</dbReference>